<gene>
    <name evidence="2" type="ORF">D8M05_17665</name>
</gene>
<dbReference type="EMBL" id="RBZO01000039">
    <property type="protein sequence ID" value="RKQ12807.1"/>
    <property type="molecule type" value="Genomic_DNA"/>
</dbReference>
<dbReference type="Pfam" id="PF13673">
    <property type="entry name" value="Acetyltransf_10"/>
    <property type="match status" value="1"/>
</dbReference>
<name>A0A494YS92_9BACI</name>
<comment type="caution">
    <text evidence="2">The sequence shown here is derived from an EMBL/GenBank/DDBJ whole genome shotgun (WGS) entry which is preliminary data.</text>
</comment>
<sequence>MEWKIKKYQDLTNDELYQILKARVDVFVVEQNCTYPELDNYDQECMHYFLIIDNEIAANVRILPKQVKFDEVSIGRVLVVEKFRKNGYARQIMQRAIDFVRDEWNENKIRIQAQVYLKDFYASLGFWQISEMYMEDGIPHIDMIWERG</sequence>
<proteinExistence type="predicted"/>
<dbReference type="PROSITE" id="PS51186">
    <property type="entry name" value="GNAT"/>
    <property type="match status" value="1"/>
</dbReference>
<keyword evidence="2" id="KW-0808">Transferase</keyword>
<protein>
    <submittedName>
        <fullName evidence="2">GNAT family N-acetyltransferase</fullName>
    </submittedName>
</protein>
<dbReference type="InterPro" id="IPR016181">
    <property type="entry name" value="Acyl_CoA_acyltransferase"/>
</dbReference>
<evidence type="ECO:0000313" key="2">
    <source>
        <dbReference type="EMBL" id="RKQ12807.1"/>
    </source>
</evidence>
<dbReference type="SUPFAM" id="SSF55729">
    <property type="entry name" value="Acyl-CoA N-acyltransferases (Nat)"/>
    <property type="match status" value="1"/>
</dbReference>
<dbReference type="AlphaFoldDB" id="A0A494YS92"/>
<dbReference type="RefSeq" id="WP_121134194.1">
    <property type="nucleotide sequence ID" value="NZ_JBHUFK010000056.1"/>
</dbReference>
<keyword evidence="3" id="KW-1185">Reference proteome</keyword>
<feature type="domain" description="N-acetyltransferase" evidence="1">
    <location>
        <begin position="6"/>
        <end position="148"/>
    </location>
</feature>
<dbReference type="GO" id="GO:0016747">
    <property type="term" value="F:acyltransferase activity, transferring groups other than amino-acyl groups"/>
    <property type="evidence" value="ECO:0007669"/>
    <property type="project" value="InterPro"/>
</dbReference>
<accession>A0A494YS92</accession>
<dbReference type="Gene3D" id="3.40.630.30">
    <property type="match status" value="1"/>
</dbReference>
<organism evidence="2 3">
    <name type="scientific">Oceanobacillus bengalensis</name>
    <dbReference type="NCBI Taxonomy" id="1435466"/>
    <lineage>
        <taxon>Bacteria</taxon>
        <taxon>Bacillati</taxon>
        <taxon>Bacillota</taxon>
        <taxon>Bacilli</taxon>
        <taxon>Bacillales</taxon>
        <taxon>Bacillaceae</taxon>
        <taxon>Oceanobacillus</taxon>
    </lineage>
</organism>
<dbReference type="OrthoDB" id="9796171at2"/>
<reference evidence="2 3" key="1">
    <citation type="journal article" date="2015" name="Antonie Van Leeuwenhoek">
        <title>Oceanobacillus bengalensis sp. nov., a bacterium isolated from seawater of the Bay of Bengal.</title>
        <authorList>
            <person name="Yongchang O."/>
            <person name="Xiang W."/>
            <person name="Wang G."/>
        </authorList>
    </citation>
    <scope>NUCLEOTIDE SEQUENCE [LARGE SCALE GENOMIC DNA]</scope>
    <source>
        <strain evidence="2 3">MCCC 1K00260</strain>
    </source>
</reference>
<dbReference type="Proteomes" id="UP000281813">
    <property type="component" value="Unassembled WGS sequence"/>
</dbReference>
<dbReference type="InterPro" id="IPR000182">
    <property type="entry name" value="GNAT_dom"/>
</dbReference>
<evidence type="ECO:0000313" key="3">
    <source>
        <dbReference type="Proteomes" id="UP000281813"/>
    </source>
</evidence>
<evidence type="ECO:0000259" key="1">
    <source>
        <dbReference type="PROSITE" id="PS51186"/>
    </source>
</evidence>
<dbReference type="CDD" id="cd04301">
    <property type="entry name" value="NAT_SF"/>
    <property type="match status" value="1"/>
</dbReference>